<dbReference type="Proteomes" id="UP000037460">
    <property type="component" value="Unassembled WGS sequence"/>
</dbReference>
<feature type="non-terminal residue" evidence="2">
    <location>
        <position position="271"/>
    </location>
</feature>
<reference evidence="3" key="1">
    <citation type="journal article" date="2015" name="PLoS Genet.">
        <title>Genome Sequence and Transcriptome Analyses of Chrysochromulina tobin: Metabolic Tools for Enhanced Algal Fitness in the Prominent Order Prymnesiales (Haptophyceae).</title>
        <authorList>
            <person name="Hovde B.T."/>
            <person name="Deodato C.R."/>
            <person name="Hunsperger H.M."/>
            <person name="Ryken S.A."/>
            <person name="Yost W."/>
            <person name="Jha R.K."/>
            <person name="Patterson J."/>
            <person name="Monnat R.J. Jr."/>
            <person name="Barlow S.B."/>
            <person name="Starkenburg S.R."/>
            <person name="Cattolico R.A."/>
        </authorList>
    </citation>
    <scope>NUCLEOTIDE SEQUENCE</scope>
    <source>
        <strain evidence="3">CCMP291</strain>
    </source>
</reference>
<feature type="region of interest" description="Disordered" evidence="1">
    <location>
        <begin position="1"/>
        <end position="25"/>
    </location>
</feature>
<feature type="region of interest" description="Disordered" evidence="1">
    <location>
        <begin position="224"/>
        <end position="254"/>
    </location>
</feature>
<gene>
    <name evidence="2" type="ORF">Ctob_003180</name>
</gene>
<feature type="non-terminal residue" evidence="2">
    <location>
        <position position="1"/>
    </location>
</feature>
<proteinExistence type="predicted"/>
<accession>A0A0M0JME1</accession>
<feature type="compositionally biased region" description="Basic and acidic residues" evidence="1">
    <location>
        <begin position="245"/>
        <end position="254"/>
    </location>
</feature>
<comment type="caution">
    <text evidence="2">The sequence shown here is derived from an EMBL/GenBank/DDBJ whole genome shotgun (WGS) entry which is preliminary data.</text>
</comment>
<evidence type="ECO:0000256" key="1">
    <source>
        <dbReference type="SAM" id="MobiDB-lite"/>
    </source>
</evidence>
<name>A0A0M0JME1_9EUKA</name>
<sequence>QTYSPLRSASSGTHSRGTHHSRATSARVDARAILSIAFHRRLENGGRGRAAQATRRVKGVDTEELVDQAAGDAHHRRAAVLALNVKLESLRRRVVVAHPGLAANVAGLALGVLRLEEEVARLHHASDRHDLQPGRRGERLERLEAAAGDIGELEARRRGQVAREARAALDQDDMEEAHHGRAAVLDLHNLVALHVARRDEAQRVKDAQRREDANVALLEAHGGAHGARRGLEGRHLEGGGLEGESGNHFDGDERSKGHGGALLCWRFRSVT</sequence>
<protein>
    <submittedName>
        <fullName evidence="2">Uncharacterized protein</fullName>
    </submittedName>
</protein>
<dbReference type="AlphaFoldDB" id="A0A0M0JME1"/>
<keyword evidence="3" id="KW-1185">Reference proteome</keyword>
<dbReference type="EMBL" id="JWZX01002711">
    <property type="protein sequence ID" value="KOO27462.1"/>
    <property type="molecule type" value="Genomic_DNA"/>
</dbReference>
<organism evidence="2 3">
    <name type="scientific">Chrysochromulina tobinii</name>
    <dbReference type="NCBI Taxonomy" id="1460289"/>
    <lineage>
        <taxon>Eukaryota</taxon>
        <taxon>Haptista</taxon>
        <taxon>Haptophyta</taxon>
        <taxon>Prymnesiophyceae</taxon>
        <taxon>Prymnesiales</taxon>
        <taxon>Chrysochromulinaceae</taxon>
        <taxon>Chrysochromulina</taxon>
    </lineage>
</organism>
<evidence type="ECO:0000313" key="3">
    <source>
        <dbReference type="Proteomes" id="UP000037460"/>
    </source>
</evidence>
<evidence type="ECO:0000313" key="2">
    <source>
        <dbReference type="EMBL" id="KOO27462.1"/>
    </source>
</evidence>